<evidence type="ECO:0000313" key="9">
    <source>
        <dbReference type="EMBL" id="KAG6534542.1"/>
    </source>
</evidence>
<gene>
    <name evidence="9" type="ORF">ZIOFF_008445</name>
</gene>
<keyword evidence="10" id="KW-1185">Reference proteome</keyword>
<dbReference type="GO" id="GO:0005776">
    <property type="term" value="C:autophagosome"/>
    <property type="evidence" value="ECO:0007669"/>
    <property type="project" value="UniProtKB-ARBA"/>
</dbReference>
<comment type="similarity">
    <text evidence="2 7">Belongs to the ATG8 family.</text>
</comment>
<name>A0A8J5HYT2_ZINOF</name>
<dbReference type="SUPFAM" id="SSF54236">
    <property type="entry name" value="Ubiquitin-like"/>
    <property type="match status" value="1"/>
</dbReference>
<evidence type="ECO:0000313" key="10">
    <source>
        <dbReference type="Proteomes" id="UP000734854"/>
    </source>
</evidence>
<keyword evidence="6" id="KW-0449">Lipoprotein</keyword>
<evidence type="ECO:0000256" key="8">
    <source>
        <dbReference type="SAM" id="Phobius"/>
    </source>
</evidence>
<evidence type="ECO:0000256" key="7">
    <source>
        <dbReference type="RuleBase" id="RU004384"/>
    </source>
</evidence>
<sequence length="123" mass="13715">MTACPGCNILKEVISLFIENPHILSSLLLISLFANSLFFFAFEFSTFSLFASNFAALATSPPLTPRALPTMNSSIERRQAEAARIREKYPDKIPVIVEKAERSDIPDIDKKKLVISNTCFLGF</sequence>
<protein>
    <recommendedName>
        <fullName evidence="7">Autophagy-related protein</fullName>
    </recommendedName>
</protein>
<keyword evidence="8" id="KW-1133">Transmembrane helix</keyword>
<evidence type="ECO:0000256" key="6">
    <source>
        <dbReference type="ARBA" id="ARBA00023288"/>
    </source>
</evidence>
<evidence type="ECO:0000256" key="1">
    <source>
        <dbReference type="ARBA" id="ARBA00004370"/>
    </source>
</evidence>
<dbReference type="GO" id="GO:0006914">
    <property type="term" value="P:autophagy"/>
    <property type="evidence" value="ECO:0007669"/>
    <property type="project" value="UniProtKB-KW"/>
</dbReference>
<evidence type="ECO:0000256" key="2">
    <source>
        <dbReference type="ARBA" id="ARBA00007293"/>
    </source>
</evidence>
<comment type="subcellular location">
    <subcellularLocation>
        <location evidence="1">Membrane</location>
    </subcellularLocation>
</comment>
<keyword evidence="5 8" id="KW-0472">Membrane</keyword>
<organism evidence="9 10">
    <name type="scientific">Zingiber officinale</name>
    <name type="common">Ginger</name>
    <name type="synonym">Amomum zingiber</name>
    <dbReference type="NCBI Taxonomy" id="94328"/>
    <lineage>
        <taxon>Eukaryota</taxon>
        <taxon>Viridiplantae</taxon>
        <taxon>Streptophyta</taxon>
        <taxon>Embryophyta</taxon>
        <taxon>Tracheophyta</taxon>
        <taxon>Spermatophyta</taxon>
        <taxon>Magnoliopsida</taxon>
        <taxon>Liliopsida</taxon>
        <taxon>Zingiberales</taxon>
        <taxon>Zingiberaceae</taxon>
        <taxon>Zingiber</taxon>
    </lineage>
</organism>
<reference evidence="9 10" key="1">
    <citation type="submission" date="2020-08" db="EMBL/GenBank/DDBJ databases">
        <title>Plant Genome Project.</title>
        <authorList>
            <person name="Zhang R.-G."/>
        </authorList>
    </citation>
    <scope>NUCLEOTIDE SEQUENCE [LARGE SCALE GENOMIC DNA]</scope>
    <source>
        <tissue evidence="9">Rhizome</tissue>
    </source>
</reference>
<dbReference type="InterPro" id="IPR004241">
    <property type="entry name" value="Atg8-like"/>
</dbReference>
<dbReference type="InterPro" id="IPR029071">
    <property type="entry name" value="Ubiquitin-like_domsf"/>
</dbReference>
<dbReference type="EMBL" id="JACMSC010000002">
    <property type="protein sequence ID" value="KAG6534542.1"/>
    <property type="molecule type" value="Genomic_DNA"/>
</dbReference>
<dbReference type="Gene3D" id="3.10.20.90">
    <property type="entry name" value="Phosphatidylinositol 3-kinase Catalytic Subunit, Chain A, domain 1"/>
    <property type="match status" value="1"/>
</dbReference>
<feature type="transmembrane region" description="Helical" evidence="8">
    <location>
        <begin position="23"/>
        <end position="42"/>
    </location>
</feature>
<dbReference type="Proteomes" id="UP000734854">
    <property type="component" value="Unassembled WGS sequence"/>
</dbReference>
<proteinExistence type="inferred from homology"/>
<dbReference type="PANTHER" id="PTHR10969">
    <property type="entry name" value="MICROTUBULE-ASSOCIATED PROTEINS 1A/1B LIGHT CHAIN 3-RELATED"/>
    <property type="match status" value="1"/>
</dbReference>
<evidence type="ECO:0000256" key="3">
    <source>
        <dbReference type="ARBA" id="ARBA00011579"/>
    </source>
</evidence>
<dbReference type="GO" id="GO:0016020">
    <property type="term" value="C:membrane"/>
    <property type="evidence" value="ECO:0007669"/>
    <property type="project" value="UniProtKB-SubCell"/>
</dbReference>
<evidence type="ECO:0000256" key="4">
    <source>
        <dbReference type="ARBA" id="ARBA00022786"/>
    </source>
</evidence>
<keyword evidence="7" id="KW-0072">Autophagy</keyword>
<evidence type="ECO:0000256" key="5">
    <source>
        <dbReference type="ARBA" id="ARBA00023136"/>
    </source>
</evidence>
<comment type="subunit">
    <text evidence="3">Interacts with ATG4.</text>
</comment>
<comment type="caution">
    <text evidence="9">The sequence shown here is derived from an EMBL/GenBank/DDBJ whole genome shotgun (WGS) entry which is preliminary data.</text>
</comment>
<keyword evidence="4" id="KW-0833">Ubl conjugation pathway</keyword>
<keyword evidence="8" id="KW-0812">Transmembrane</keyword>
<dbReference type="Pfam" id="PF02991">
    <property type="entry name" value="ATG8"/>
    <property type="match status" value="1"/>
</dbReference>
<dbReference type="AlphaFoldDB" id="A0A8J5HYT2"/>
<accession>A0A8J5HYT2</accession>